<organism evidence="2 3">
    <name type="scientific">Pilimelia anulata</name>
    <dbReference type="NCBI Taxonomy" id="53371"/>
    <lineage>
        <taxon>Bacteria</taxon>
        <taxon>Bacillati</taxon>
        <taxon>Actinomycetota</taxon>
        <taxon>Actinomycetes</taxon>
        <taxon>Micromonosporales</taxon>
        <taxon>Micromonosporaceae</taxon>
        <taxon>Pilimelia</taxon>
    </lineage>
</organism>
<feature type="transmembrane region" description="Helical" evidence="1">
    <location>
        <begin position="29"/>
        <end position="47"/>
    </location>
</feature>
<sequence>MRAESTSVLDAPARPAAPAAVPARPGHRWWRLLPGALLVAAAAAVLYRYGVDPATQARFGGYLAGVVLLPGVLVWRALRGGSAGLPADLVGGAATGYALTIGAYLPGRAAGFPYGPVVLAAAVVVLFAAAPRLRRHWRTDAPPTRPAWAWSVAGLAAAVLGWAAVAYFRPHPLTWPGNADPYPDMVFHQALAGELRHHLPAQFPHIAGEPLRYHWFVHAEWAAASWASGVEPYLLTYRLGLLPAALLLVVAVAAVAQRAAAARWWAGPLAAALALFAVAPDPAGWSGTALPPAHLLRTMWPSPTQTFGGLLFAAAILVLVDLLRGSRRGPGPWLLFTLLVAGATGGKATYAPLLVAGLLTVAAVAALGRRLDRPALAAAAVTAAVFGVVQATMFRGTSGGLFVEPLASLRTTLPAAGGSRPVALAIWVLCWAALVVAAAVLARRRRWADPLLPLSAGLGLAALAVVLGFYQMGGSQLYFLQSARPYAALLVAAALAALLPAGRARWLWLPAAAAGAALTAAADRLTPDRPAAGWAILAAYAVPAAAALLVAGGLAAARRTRPAAGFAALALLVGAAVPTSAAYAAVQLSPAGTAVWARPSPPPAARVVPAGADAAGRWLRAHTPTDTVLASNQHCRPPQRRRSVCDPRQFWLAAAAQRRVLVEGWVFTPPANAYASAHRLSSDEIPYWDPPKLAANDAAYTTPTPFTVGLLRDRYGVGWLVVDTRRPHDAAALAAVAPRRFAAGDVAIHEVPAASAAVSVG</sequence>
<evidence type="ECO:0000313" key="2">
    <source>
        <dbReference type="EMBL" id="GGK08749.1"/>
    </source>
</evidence>
<keyword evidence="1" id="KW-0472">Membrane</keyword>
<proteinExistence type="predicted"/>
<feature type="transmembrane region" description="Helical" evidence="1">
    <location>
        <begin position="59"/>
        <end position="78"/>
    </location>
</feature>
<reference evidence="2" key="1">
    <citation type="journal article" date="2014" name="Int. J. Syst. Evol. Microbiol.">
        <title>Complete genome sequence of Corynebacterium casei LMG S-19264T (=DSM 44701T), isolated from a smear-ripened cheese.</title>
        <authorList>
            <consortium name="US DOE Joint Genome Institute (JGI-PGF)"/>
            <person name="Walter F."/>
            <person name="Albersmeier A."/>
            <person name="Kalinowski J."/>
            <person name="Ruckert C."/>
        </authorList>
    </citation>
    <scope>NUCLEOTIDE SEQUENCE</scope>
    <source>
        <strain evidence="2">JCM 3090</strain>
    </source>
</reference>
<dbReference type="EMBL" id="BMQB01000012">
    <property type="protein sequence ID" value="GGK08749.1"/>
    <property type="molecule type" value="Genomic_DNA"/>
</dbReference>
<feature type="transmembrane region" description="Helical" evidence="1">
    <location>
        <begin position="375"/>
        <end position="394"/>
    </location>
</feature>
<keyword evidence="3" id="KW-1185">Reference proteome</keyword>
<feature type="transmembrane region" description="Helical" evidence="1">
    <location>
        <begin position="478"/>
        <end position="499"/>
    </location>
</feature>
<feature type="transmembrane region" description="Helical" evidence="1">
    <location>
        <begin position="506"/>
        <end position="522"/>
    </location>
</feature>
<feature type="transmembrane region" description="Helical" evidence="1">
    <location>
        <begin position="422"/>
        <end position="442"/>
    </location>
</feature>
<reference evidence="2" key="2">
    <citation type="submission" date="2020-09" db="EMBL/GenBank/DDBJ databases">
        <authorList>
            <person name="Sun Q."/>
            <person name="Ohkuma M."/>
        </authorList>
    </citation>
    <scope>NUCLEOTIDE SEQUENCE</scope>
    <source>
        <strain evidence="2">JCM 3090</strain>
    </source>
</reference>
<feature type="transmembrane region" description="Helical" evidence="1">
    <location>
        <begin position="235"/>
        <end position="256"/>
    </location>
</feature>
<feature type="transmembrane region" description="Helical" evidence="1">
    <location>
        <begin position="85"/>
        <end position="105"/>
    </location>
</feature>
<dbReference type="RefSeq" id="WP_189172037.1">
    <property type="nucleotide sequence ID" value="NZ_BMQB01000012.1"/>
</dbReference>
<feature type="transmembrane region" description="Helical" evidence="1">
    <location>
        <begin position="534"/>
        <end position="557"/>
    </location>
</feature>
<feature type="transmembrane region" description="Helical" evidence="1">
    <location>
        <begin position="263"/>
        <end position="285"/>
    </location>
</feature>
<protein>
    <submittedName>
        <fullName evidence="2">Uncharacterized protein</fullName>
    </submittedName>
</protein>
<gene>
    <name evidence="2" type="ORF">GCM10010123_43270</name>
</gene>
<feature type="transmembrane region" description="Helical" evidence="1">
    <location>
        <begin position="111"/>
        <end position="128"/>
    </location>
</feature>
<feature type="transmembrane region" description="Helical" evidence="1">
    <location>
        <begin position="305"/>
        <end position="323"/>
    </location>
</feature>
<name>A0A8J3BGF5_9ACTN</name>
<comment type="caution">
    <text evidence="2">The sequence shown here is derived from an EMBL/GenBank/DDBJ whole genome shotgun (WGS) entry which is preliminary data.</text>
</comment>
<evidence type="ECO:0000313" key="3">
    <source>
        <dbReference type="Proteomes" id="UP000649739"/>
    </source>
</evidence>
<feature type="transmembrane region" description="Helical" evidence="1">
    <location>
        <begin position="330"/>
        <end position="345"/>
    </location>
</feature>
<dbReference type="Proteomes" id="UP000649739">
    <property type="component" value="Unassembled WGS sequence"/>
</dbReference>
<evidence type="ECO:0000256" key="1">
    <source>
        <dbReference type="SAM" id="Phobius"/>
    </source>
</evidence>
<keyword evidence="1" id="KW-1133">Transmembrane helix</keyword>
<accession>A0A8J3BGF5</accession>
<feature type="transmembrane region" description="Helical" evidence="1">
    <location>
        <begin position="564"/>
        <end position="586"/>
    </location>
</feature>
<feature type="transmembrane region" description="Helical" evidence="1">
    <location>
        <begin position="148"/>
        <end position="168"/>
    </location>
</feature>
<keyword evidence="1" id="KW-0812">Transmembrane</keyword>
<feature type="transmembrane region" description="Helical" evidence="1">
    <location>
        <begin position="351"/>
        <end position="368"/>
    </location>
</feature>
<dbReference type="AlphaFoldDB" id="A0A8J3BGF5"/>
<feature type="transmembrane region" description="Helical" evidence="1">
    <location>
        <begin position="451"/>
        <end position="472"/>
    </location>
</feature>